<gene>
    <name evidence="1" type="ORF">QFC19_004575</name>
</gene>
<protein>
    <submittedName>
        <fullName evidence="1">Uncharacterized protein</fullName>
    </submittedName>
</protein>
<dbReference type="EMBL" id="JASBWR010000049">
    <property type="protein sequence ID" value="KAJ9102847.1"/>
    <property type="molecule type" value="Genomic_DNA"/>
</dbReference>
<sequence>MPFSAHYSLTSERSWRDCDPERLAAREASIRARMLARARVGKREASPKGKEEENGGARGYRTKRAGIEDGYIPPFAVAADADGSPSSAVQTPSRSEIHPRTSSAAKLPLKPLILASSATISPSLSSLTPQRPRVRAKQQTQRLASPDHADDTDFMSPLSTTTEKKGKEPVLELDSQSVLEAEPEFEPETISVNLGCWCDLAGILVSSGFLVADKDSDGGGRKPLISGYRQCGANEVYRSLASKIETNIRVEEEEEEEEEREFWELSRYLVDPYQRFPPPPRAMGTTGVAPGPRVRRNATPLFHPPTDDSGCGQSGICAAARVFDGERLCGVEDARDGDVPSKAGKSDVKKGDVSRGGVRREEREVLRSSDAEDKNPSSSHHGSPPLWSSVLKDPPSFPAPVVPLPPLPVEPPWNVHRLSGNKKRGGFLRGLKQVDKWEERAGEKGIEVNSQRPVK</sequence>
<accession>A0ACC2VU33</accession>
<organism evidence="1 2">
    <name type="scientific">Naganishia cerealis</name>
    <dbReference type="NCBI Taxonomy" id="610337"/>
    <lineage>
        <taxon>Eukaryota</taxon>
        <taxon>Fungi</taxon>
        <taxon>Dikarya</taxon>
        <taxon>Basidiomycota</taxon>
        <taxon>Agaricomycotina</taxon>
        <taxon>Tremellomycetes</taxon>
        <taxon>Filobasidiales</taxon>
        <taxon>Filobasidiaceae</taxon>
        <taxon>Naganishia</taxon>
    </lineage>
</organism>
<reference evidence="1" key="1">
    <citation type="submission" date="2023-04" db="EMBL/GenBank/DDBJ databases">
        <title>Draft Genome sequencing of Naganishia species isolated from polar environments using Oxford Nanopore Technology.</title>
        <authorList>
            <person name="Leo P."/>
            <person name="Venkateswaran K."/>
        </authorList>
    </citation>
    <scope>NUCLEOTIDE SEQUENCE</scope>
    <source>
        <strain evidence="1">MNA-CCFEE 5261</strain>
    </source>
</reference>
<evidence type="ECO:0000313" key="1">
    <source>
        <dbReference type="EMBL" id="KAJ9102847.1"/>
    </source>
</evidence>
<name>A0ACC2VU33_9TREE</name>
<comment type="caution">
    <text evidence="1">The sequence shown here is derived from an EMBL/GenBank/DDBJ whole genome shotgun (WGS) entry which is preliminary data.</text>
</comment>
<dbReference type="Proteomes" id="UP001241377">
    <property type="component" value="Unassembled WGS sequence"/>
</dbReference>
<evidence type="ECO:0000313" key="2">
    <source>
        <dbReference type="Proteomes" id="UP001241377"/>
    </source>
</evidence>
<keyword evidence="2" id="KW-1185">Reference proteome</keyword>
<proteinExistence type="predicted"/>